<dbReference type="Gene3D" id="3.30.230.10">
    <property type="match status" value="1"/>
</dbReference>
<dbReference type="EMBL" id="JAAZON010000441">
    <property type="protein sequence ID" value="NMC63447.1"/>
    <property type="molecule type" value="Genomic_DNA"/>
</dbReference>
<comment type="similarity">
    <text evidence="6">Belongs to the RnpA family.</text>
</comment>
<comment type="catalytic activity">
    <reaction evidence="6">
        <text>Endonucleolytic cleavage of RNA, removing 5'-extranucleotides from tRNA precursor.</text>
        <dbReference type="EC" id="3.1.26.5"/>
    </reaction>
</comment>
<evidence type="ECO:0000256" key="5">
    <source>
        <dbReference type="ARBA" id="ARBA00022884"/>
    </source>
</evidence>
<dbReference type="Pfam" id="PF00825">
    <property type="entry name" value="Ribonuclease_P"/>
    <property type="match status" value="1"/>
</dbReference>
<dbReference type="PANTHER" id="PTHR33992">
    <property type="entry name" value="RIBONUCLEASE P PROTEIN COMPONENT"/>
    <property type="match status" value="1"/>
</dbReference>
<dbReference type="SUPFAM" id="SSF54211">
    <property type="entry name" value="Ribosomal protein S5 domain 2-like"/>
    <property type="match status" value="1"/>
</dbReference>
<organism evidence="8 9">
    <name type="scientific">SAR324 cluster bacterium</name>
    <dbReference type="NCBI Taxonomy" id="2024889"/>
    <lineage>
        <taxon>Bacteria</taxon>
        <taxon>Deltaproteobacteria</taxon>
        <taxon>SAR324 cluster</taxon>
    </lineage>
</organism>
<keyword evidence="1 6" id="KW-0819">tRNA processing</keyword>
<dbReference type="PANTHER" id="PTHR33992:SF1">
    <property type="entry name" value="RIBONUCLEASE P PROTEIN COMPONENT"/>
    <property type="match status" value="1"/>
</dbReference>
<dbReference type="AlphaFoldDB" id="A0A7X9IKQ3"/>
<dbReference type="GO" id="GO:0001682">
    <property type="term" value="P:tRNA 5'-leader removal"/>
    <property type="evidence" value="ECO:0007669"/>
    <property type="project" value="UniProtKB-UniRule"/>
</dbReference>
<evidence type="ECO:0000256" key="7">
    <source>
        <dbReference type="NCBIfam" id="TIGR00188"/>
    </source>
</evidence>
<protein>
    <recommendedName>
        <fullName evidence="6 7">Ribonuclease P protein component</fullName>
        <shortName evidence="6">RNase P protein</shortName>
        <shortName evidence="6">RNaseP protein</shortName>
        <ecNumber evidence="6 7">3.1.26.5</ecNumber>
    </recommendedName>
    <alternativeName>
        <fullName evidence="6">Protein C5</fullName>
    </alternativeName>
</protein>
<name>A0A7X9IKQ3_9DELT</name>
<comment type="caution">
    <text evidence="8">The sequence shown here is derived from an EMBL/GenBank/DDBJ whole genome shotgun (WGS) entry which is preliminary data.</text>
</comment>
<dbReference type="InterPro" id="IPR020568">
    <property type="entry name" value="Ribosomal_Su5_D2-typ_SF"/>
</dbReference>
<evidence type="ECO:0000313" key="9">
    <source>
        <dbReference type="Proteomes" id="UP000524246"/>
    </source>
</evidence>
<dbReference type="EC" id="3.1.26.5" evidence="6 7"/>
<dbReference type="GO" id="GO:0004526">
    <property type="term" value="F:ribonuclease P activity"/>
    <property type="evidence" value="ECO:0007669"/>
    <property type="project" value="UniProtKB-UniRule"/>
</dbReference>
<evidence type="ECO:0000256" key="2">
    <source>
        <dbReference type="ARBA" id="ARBA00022722"/>
    </source>
</evidence>
<keyword evidence="5 6" id="KW-0694">RNA-binding</keyword>
<dbReference type="InterPro" id="IPR000100">
    <property type="entry name" value="RNase_P"/>
</dbReference>
<dbReference type="HAMAP" id="MF_00227">
    <property type="entry name" value="RNase_P"/>
    <property type="match status" value="1"/>
</dbReference>
<dbReference type="GO" id="GO:0030677">
    <property type="term" value="C:ribonuclease P complex"/>
    <property type="evidence" value="ECO:0007669"/>
    <property type="project" value="TreeGrafter"/>
</dbReference>
<accession>A0A7X9IKQ3</accession>
<dbReference type="GO" id="GO:0000049">
    <property type="term" value="F:tRNA binding"/>
    <property type="evidence" value="ECO:0007669"/>
    <property type="project" value="UniProtKB-UniRule"/>
</dbReference>
<evidence type="ECO:0000256" key="4">
    <source>
        <dbReference type="ARBA" id="ARBA00022801"/>
    </source>
</evidence>
<comment type="function">
    <text evidence="6">RNaseP catalyzes the removal of the 5'-leader sequence from pre-tRNA to produce the mature 5'-terminus. It can also cleave other RNA substrates such as 4.5S RNA. The protein component plays an auxiliary but essential role in vivo by binding to the 5'-leader sequence and broadening the substrate specificity of the ribozyme.</text>
</comment>
<dbReference type="NCBIfam" id="TIGR00188">
    <property type="entry name" value="rnpA"/>
    <property type="match status" value="1"/>
</dbReference>
<keyword evidence="2 6" id="KW-0540">Nuclease</keyword>
<comment type="subunit">
    <text evidence="6">Consists of a catalytic RNA component (M1 or rnpB) and a protein subunit.</text>
</comment>
<gene>
    <name evidence="6 8" type="primary">rnpA</name>
    <name evidence="8" type="ORF">GYA55_09810</name>
</gene>
<dbReference type="InterPro" id="IPR014721">
    <property type="entry name" value="Ribsml_uS5_D2-typ_fold_subgr"/>
</dbReference>
<evidence type="ECO:0000256" key="3">
    <source>
        <dbReference type="ARBA" id="ARBA00022759"/>
    </source>
</evidence>
<keyword evidence="4 6" id="KW-0378">Hydrolase</keyword>
<keyword evidence="3 6" id="KW-0255">Endonuclease</keyword>
<sequence>MPFLLQGRGIISKTNFTFPARARLKTRRDFLQVRECGKRVYSRHLLVVYAPNEKNSRLGIAVTKKTEALAVNRNRVKRVIREIFRLHYHRILGNFDFVVIVRKNVKELSYQGLLREFLDILMKEGLLKKKRDT</sequence>
<reference evidence="8 9" key="1">
    <citation type="journal article" date="2020" name="Biotechnol. Biofuels">
        <title>New insights from the biogas microbiome by comprehensive genome-resolved metagenomics of nearly 1600 species originating from multiple anaerobic digesters.</title>
        <authorList>
            <person name="Campanaro S."/>
            <person name="Treu L."/>
            <person name="Rodriguez-R L.M."/>
            <person name="Kovalovszki A."/>
            <person name="Ziels R.M."/>
            <person name="Maus I."/>
            <person name="Zhu X."/>
            <person name="Kougias P.G."/>
            <person name="Basile A."/>
            <person name="Luo G."/>
            <person name="Schluter A."/>
            <person name="Konstantinidis K.T."/>
            <person name="Angelidaki I."/>
        </authorList>
    </citation>
    <scope>NUCLEOTIDE SEQUENCE [LARGE SCALE GENOMIC DNA]</scope>
    <source>
        <strain evidence="8">AS27yjCOA_65</strain>
    </source>
</reference>
<evidence type="ECO:0000256" key="6">
    <source>
        <dbReference type="HAMAP-Rule" id="MF_00227"/>
    </source>
</evidence>
<dbReference type="GO" id="GO:0042781">
    <property type="term" value="F:3'-tRNA processing endoribonuclease activity"/>
    <property type="evidence" value="ECO:0007669"/>
    <property type="project" value="TreeGrafter"/>
</dbReference>
<proteinExistence type="inferred from homology"/>
<evidence type="ECO:0000256" key="1">
    <source>
        <dbReference type="ARBA" id="ARBA00022694"/>
    </source>
</evidence>
<dbReference type="Proteomes" id="UP000524246">
    <property type="component" value="Unassembled WGS sequence"/>
</dbReference>
<evidence type="ECO:0000313" key="8">
    <source>
        <dbReference type="EMBL" id="NMC63447.1"/>
    </source>
</evidence>